<keyword evidence="2" id="KW-1003">Cell membrane</keyword>
<dbReference type="SUPFAM" id="SSF82866">
    <property type="entry name" value="Multidrug efflux transporter AcrB transmembrane domain"/>
    <property type="match status" value="2"/>
</dbReference>
<feature type="transmembrane region" description="Helical" evidence="10">
    <location>
        <begin position="301"/>
        <end position="319"/>
    </location>
</feature>
<evidence type="ECO:0000256" key="10">
    <source>
        <dbReference type="SAM" id="Phobius"/>
    </source>
</evidence>
<proteinExistence type="inferred from homology"/>
<feature type="transmembrane region" description="Helical" evidence="10">
    <location>
        <begin position="436"/>
        <end position="459"/>
    </location>
</feature>
<dbReference type="PROSITE" id="PS50156">
    <property type="entry name" value="SSD"/>
    <property type="match status" value="1"/>
</dbReference>
<evidence type="ECO:0000256" key="6">
    <source>
        <dbReference type="ARBA" id="ARBA00023180"/>
    </source>
</evidence>
<evidence type="ECO:0000256" key="5">
    <source>
        <dbReference type="ARBA" id="ARBA00023136"/>
    </source>
</evidence>
<dbReference type="Gene3D" id="1.20.1640.10">
    <property type="entry name" value="Multidrug efflux transporter AcrB transmembrane domain"/>
    <property type="match status" value="2"/>
</dbReference>
<dbReference type="FunFam" id="1.20.1640.10:FF:000013">
    <property type="entry name" value="PaTched Related family"/>
    <property type="match status" value="1"/>
</dbReference>
<evidence type="ECO:0000259" key="11">
    <source>
        <dbReference type="PROSITE" id="PS50156"/>
    </source>
</evidence>
<dbReference type="PANTHER" id="PTHR10796">
    <property type="entry name" value="PATCHED-RELATED"/>
    <property type="match status" value="1"/>
</dbReference>
<dbReference type="InterPro" id="IPR003392">
    <property type="entry name" value="PTHD_SSD"/>
</dbReference>
<comment type="subcellular location">
    <subcellularLocation>
        <location evidence="8">Cell projection</location>
        <location evidence="8">Cilium</location>
        <location evidence="8">Flagellum membrane</location>
        <topology evidence="8">Multi-pass membrane protein</topology>
    </subcellularLocation>
</comment>
<accession>A0A8C9UZX0</accession>
<reference evidence="12" key="3">
    <citation type="submission" date="2025-09" db="UniProtKB">
        <authorList>
            <consortium name="Ensembl"/>
        </authorList>
    </citation>
    <scope>IDENTIFICATION</scope>
</reference>
<dbReference type="Proteomes" id="UP000694397">
    <property type="component" value="Chromosome 7"/>
</dbReference>
<reference evidence="12" key="2">
    <citation type="submission" date="2025-08" db="UniProtKB">
        <authorList>
            <consortium name="Ensembl"/>
        </authorList>
    </citation>
    <scope>IDENTIFICATION</scope>
</reference>
<feature type="transmembrane region" description="Helical" evidence="10">
    <location>
        <begin position="783"/>
        <end position="802"/>
    </location>
</feature>
<dbReference type="AlphaFoldDB" id="A0A8C9UZX0"/>
<feature type="transmembrane region" description="Helical" evidence="10">
    <location>
        <begin position="331"/>
        <end position="355"/>
    </location>
</feature>
<name>A0A8C9UZX0_SCLFO</name>
<evidence type="ECO:0000313" key="12">
    <source>
        <dbReference type="Ensembl" id="ENSSFOP00015010087.2"/>
    </source>
</evidence>
<keyword evidence="3 10" id="KW-0812">Transmembrane</keyword>
<keyword evidence="6" id="KW-0325">Glycoprotein</keyword>
<evidence type="ECO:0000256" key="7">
    <source>
        <dbReference type="ARBA" id="ARBA00057027"/>
    </source>
</evidence>
<feature type="domain" description="SSD" evidence="11">
    <location>
        <begin position="302"/>
        <end position="459"/>
    </location>
</feature>
<reference evidence="12 13" key="1">
    <citation type="submission" date="2019-04" db="EMBL/GenBank/DDBJ databases">
        <authorList>
            <consortium name="Wellcome Sanger Institute Data Sharing"/>
        </authorList>
    </citation>
    <scope>NUCLEOTIDE SEQUENCE [LARGE SCALE GENOMIC DNA]</scope>
</reference>
<evidence type="ECO:0000313" key="13">
    <source>
        <dbReference type="Proteomes" id="UP000694397"/>
    </source>
</evidence>
<dbReference type="GeneTree" id="ENSGT00940000158727"/>
<feature type="transmembrane region" description="Helical" evidence="10">
    <location>
        <begin position="70"/>
        <end position="92"/>
    </location>
</feature>
<dbReference type="GO" id="GO:0016020">
    <property type="term" value="C:membrane"/>
    <property type="evidence" value="ECO:0007669"/>
    <property type="project" value="InterPro"/>
</dbReference>
<dbReference type="Pfam" id="PF02460">
    <property type="entry name" value="Patched"/>
    <property type="match status" value="1"/>
</dbReference>
<evidence type="ECO:0000256" key="2">
    <source>
        <dbReference type="ARBA" id="ARBA00022475"/>
    </source>
</evidence>
<feature type="transmembrane region" description="Helical" evidence="10">
    <location>
        <begin position="405"/>
        <end position="424"/>
    </location>
</feature>
<feature type="transmembrane region" description="Helical" evidence="10">
    <location>
        <begin position="852"/>
        <end position="879"/>
    </location>
</feature>
<gene>
    <name evidence="12" type="primary">PTCHD3</name>
</gene>
<protein>
    <recommendedName>
        <fullName evidence="9">Patched domain-containing protein 3</fullName>
    </recommendedName>
</protein>
<feature type="transmembrane region" description="Helical" evidence="10">
    <location>
        <begin position="822"/>
        <end position="840"/>
    </location>
</feature>
<keyword evidence="13" id="KW-1185">Reference proteome</keyword>
<dbReference type="PANTHER" id="PTHR10796:SF60">
    <property type="entry name" value="PATCHED DOMAIN-CONTAINING PROTEIN 3"/>
    <property type="match status" value="1"/>
</dbReference>
<evidence type="ECO:0000256" key="4">
    <source>
        <dbReference type="ARBA" id="ARBA00022989"/>
    </source>
</evidence>
<comment type="similarity">
    <text evidence="1">Belongs to the patched family.</text>
</comment>
<dbReference type="InterPro" id="IPR000731">
    <property type="entry name" value="SSD"/>
</dbReference>
<evidence type="ECO:0000256" key="8">
    <source>
        <dbReference type="ARBA" id="ARBA00060429"/>
    </source>
</evidence>
<evidence type="ECO:0000256" key="3">
    <source>
        <dbReference type="ARBA" id="ARBA00022692"/>
    </source>
</evidence>
<evidence type="ECO:0000256" key="9">
    <source>
        <dbReference type="ARBA" id="ARBA00074262"/>
    </source>
</evidence>
<feature type="transmembrane region" description="Helical" evidence="10">
    <location>
        <begin position="528"/>
        <end position="546"/>
    </location>
</feature>
<feature type="transmembrane region" description="Helical" evidence="10">
    <location>
        <begin position="750"/>
        <end position="771"/>
    </location>
</feature>
<dbReference type="Ensembl" id="ENSSFOT00015010225.2">
    <property type="protein sequence ID" value="ENSSFOP00015010087.2"/>
    <property type="gene ID" value="ENSSFOG00015006541.2"/>
</dbReference>
<organism evidence="12 13">
    <name type="scientific">Scleropages formosus</name>
    <name type="common">Asian bonytongue</name>
    <name type="synonym">Osteoglossum formosum</name>
    <dbReference type="NCBI Taxonomy" id="113540"/>
    <lineage>
        <taxon>Eukaryota</taxon>
        <taxon>Metazoa</taxon>
        <taxon>Chordata</taxon>
        <taxon>Craniata</taxon>
        <taxon>Vertebrata</taxon>
        <taxon>Euteleostomi</taxon>
        <taxon>Actinopterygii</taxon>
        <taxon>Neopterygii</taxon>
        <taxon>Teleostei</taxon>
        <taxon>Osteoglossocephala</taxon>
        <taxon>Osteoglossomorpha</taxon>
        <taxon>Osteoglossiformes</taxon>
        <taxon>Osteoglossidae</taxon>
        <taxon>Scleropages</taxon>
    </lineage>
</organism>
<sequence>MLVWRKAPQVGLEPQTHQRAEPSQAHCAAVPLCPPLNNNTPLAMPARPTDCVQKPLCNVLHELGRLVGQYPWYFLVVPLLISAAFGTGFLFLKEREALDIEDQFTPVDGPAKKERRFVQDHFPHLDSHFSPLRLHTEGVYASLIAVSLSSSIFSQEALEEVLHLDRWVRRLTVQSTHHPVTYAQLCVRDNGRCASNIILDILNETAGQTELTFPFHQFHSHRVFLGSRVGGMQVNSSRVQSARAIQLFYYLTEDNITQSFAWLHYFTAMFSNGSIPELHQVSVSHFTSLSRQDELKGNSKSVIPFFSVTYFLAITFSILSCSRFDCVRNKVWVAIFGVLSAGLAVLSSFGMLLLCGAPFPLTVATSPFLILGIGVDDMFIMISCWQQTSVLDQVEARLANTYKEAAVSISITTLTDILAFYIGIMMPFRSVQSFCLYTGTAVLFCYIYNTTFFGAFLALNGRREEHNRHWLTCMKVPKESVQERPKSYNICCVGGAYDKTTNTEKTQPMNNFFKKYYGPFLTKTWTKVFVIFLYIGYVAVSIYGCFHIQEGIDLRNLAPDDSYIVNHYTNEEMYFSEYGPNVMVVVTDKEFPYWNESDRTTLALCLQDFQKLPFVDSEIFISWLAAYESYANQTKINLSNETIFKTNLLQFLSYVPEFNQDINLTDDEILASRFFIQTVNVSSTLHQKNMLNTLRETAAQCPVPLLVYHPAFIYYDQYVVIVSNTINNIVVATMVMLTISLLLIPNPICSLWVTFAIASVIAGVTGFMALWNVNLDSVSMINLVICIGFSVDFSAHISYAFVSSKQTTADEKAVDALCNLGYPVMQGAVSTLLGVVVLSATKSYIFRTFFKIMFLVISFGLLHAIVFIPVFLMVSHAWYNPAKAKIQTNLVTDMSLNDTIPKLQIQP</sequence>
<keyword evidence="4 10" id="KW-1133">Transmembrane helix</keyword>
<dbReference type="GO" id="GO:0097225">
    <property type="term" value="C:sperm midpiece"/>
    <property type="evidence" value="ECO:0007669"/>
    <property type="project" value="UniProtKB-ARBA"/>
</dbReference>
<comment type="function">
    <text evidence="7">May play a role in sperm development or sperm function. However, does not appear to have an essential role in spermatogenesis or male fertility.</text>
</comment>
<feature type="transmembrane region" description="Helical" evidence="10">
    <location>
        <begin position="367"/>
        <end position="385"/>
    </location>
</feature>
<keyword evidence="5 10" id="KW-0472">Membrane</keyword>
<feature type="transmembrane region" description="Helical" evidence="10">
    <location>
        <begin position="718"/>
        <end position="744"/>
    </location>
</feature>
<dbReference type="InterPro" id="IPR051697">
    <property type="entry name" value="Patched_domain-protein"/>
</dbReference>
<evidence type="ECO:0000256" key="1">
    <source>
        <dbReference type="ARBA" id="ARBA00005585"/>
    </source>
</evidence>
<dbReference type="OrthoDB" id="6510177at2759"/>